<reference evidence="3 4" key="2">
    <citation type="journal article" date="2006" name="J. Microbiol. Methods">
        <title>Genomic flank-sequencing of plasposon insertion sites for rapid identification of functional genes.</title>
        <authorList>
            <person name="Leveau J.H."/>
            <person name="Gerards S."/>
            <person name="Fritsche K."/>
            <person name="Zondag G."/>
            <person name="van Veen J.A."/>
        </authorList>
    </citation>
    <scope>NUCLEOTIDE SEQUENCE [LARGE SCALE GENOMIC DNA]</scope>
    <source>
        <strain evidence="3 4">Ter331</strain>
    </source>
</reference>
<evidence type="ECO:0000313" key="3">
    <source>
        <dbReference type="EMBL" id="AEK62054.1"/>
    </source>
</evidence>
<dbReference type="EMBL" id="CP002745">
    <property type="protein sequence ID" value="AEK62054.1"/>
    <property type="molecule type" value="Genomic_DNA"/>
</dbReference>
<evidence type="ECO:0000256" key="2">
    <source>
        <dbReference type="SAM" id="Phobius"/>
    </source>
</evidence>
<evidence type="ECO:0000256" key="1">
    <source>
        <dbReference type="SAM" id="MobiDB-lite"/>
    </source>
</evidence>
<keyword evidence="2" id="KW-0812">Transmembrane</keyword>
<feature type="compositionally biased region" description="Low complexity" evidence="1">
    <location>
        <begin position="93"/>
        <end position="105"/>
    </location>
</feature>
<reference evidence="3 4" key="1">
    <citation type="journal article" date="2004" name="Environ. Microbiol.">
        <title>Phylogeny-function analysis of (meta)genomic libraries: screening for expression of ribosomal RNA genes by large-insert library fluorescent in situ hybridization (LIL-FISH).</title>
        <authorList>
            <person name="Leveau J.H."/>
            <person name="Gerards S."/>
            <person name="de Boer W."/>
            <person name="van Veen J.A."/>
        </authorList>
    </citation>
    <scope>NUCLEOTIDE SEQUENCE [LARGE SCALE GENOMIC DNA]</scope>
    <source>
        <strain evidence="3 4">Ter331</strain>
    </source>
</reference>
<sequence length="117" mass="12528">MNVLSFSNRELSHHHQPQEIQMATLLNASSRRIKTALLQRGQGMSEYIIIVALIAVVSIGVFAAFGGVIRHQVAGMANELSGNDGSTEITAAGTAAKDATKKAATQRTMKDYGTDNR</sequence>
<keyword evidence="4" id="KW-1185">Reference proteome</keyword>
<reference evidence="4" key="6">
    <citation type="submission" date="2011-05" db="EMBL/GenBank/DDBJ databases">
        <title>Complete sequence of Collimonas fungivorans Ter331.</title>
        <authorList>
            <person name="Leveau J.H."/>
        </authorList>
    </citation>
    <scope>NUCLEOTIDE SEQUENCE [LARGE SCALE GENOMIC DNA]</scope>
    <source>
        <strain evidence="4">Ter331</strain>
    </source>
</reference>
<dbReference type="Proteomes" id="UP000008392">
    <property type="component" value="Chromosome"/>
</dbReference>
<protein>
    <submittedName>
        <fullName evidence="3">Flp/Fap pilin-like protein</fullName>
    </submittedName>
</protein>
<feature type="transmembrane region" description="Helical" evidence="2">
    <location>
        <begin position="47"/>
        <end position="69"/>
    </location>
</feature>
<name>G0AKC7_COLFT</name>
<accession>G0AKC7</accession>
<dbReference type="HOGENOM" id="CLU_168123_0_0_4"/>
<dbReference type="KEGG" id="cfu:CFU_2227"/>
<feature type="compositionally biased region" description="Basic and acidic residues" evidence="1">
    <location>
        <begin position="108"/>
        <end position="117"/>
    </location>
</feature>
<proteinExistence type="predicted"/>
<dbReference type="eggNOG" id="ENOG50331VM">
    <property type="taxonomic scope" value="Bacteria"/>
</dbReference>
<reference evidence="3 4" key="3">
    <citation type="journal article" date="2008" name="FEMS Microbiol. Ecol.">
        <title>Identification and characterization of genes underlying chitinolysis in Collimonas fungivorans Ter331.</title>
        <authorList>
            <person name="Fritsche K."/>
            <person name="de Boer W."/>
            <person name="Gerards S."/>
            <person name="van den Berg M."/>
            <person name="van Veen J.A."/>
            <person name="Leveau J.H."/>
        </authorList>
    </citation>
    <scope>NUCLEOTIDE SEQUENCE [LARGE SCALE GENOMIC DNA]</scope>
    <source>
        <strain evidence="3 4">Ter331</strain>
    </source>
</reference>
<feature type="region of interest" description="Disordered" evidence="1">
    <location>
        <begin position="93"/>
        <end position="117"/>
    </location>
</feature>
<dbReference type="AlphaFoldDB" id="G0AKC7"/>
<evidence type="ECO:0000313" key="4">
    <source>
        <dbReference type="Proteomes" id="UP000008392"/>
    </source>
</evidence>
<reference evidence="3 4" key="5">
    <citation type="journal article" date="2011" name="ISME J.">
        <title>Dual transcriptional profiling of a bacterial/fungal confrontation: Collimonas fungivorans versus Aspergillus niger.</title>
        <authorList>
            <person name="Mela F."/>
            <person name="Fritsche K."/>
            <person name="de Boer W."/>
            <person name="van Veen J.A."/>
            <person name="de Graaff L.H."/>
            <person name="van den Berg M."/>
            <person name="Leveau J.H."/>
        </authorList>
    </citation>
    <scope>NUCLEOTIDE SEQUENCE [LARGE SCALE GENOMIC DNA]</scope>
    <source>
        <strain evidence="3 4">Ter331</strain>
    </source>
</reference>
<gene>
    <name evidence="3" type="ordered locus">CFU_2227</name>
</gene>
<organism evidence="3 4">
    <name type="scientific">Collimonas fungivorans (strain Ter331)</name>
    <dbReference type="NCBI Taxonomy" id="1005048"/>
    <lineage>
        <taxon>Bacteria</taxon>
        <taxon>Pseudomonadati</taxon>
        <taxon>Pseudomonadota</taxon>
        <taxon>Betaproteobacteria</taxon>
        <taxon>Burkholderiales</taxon>
        <taxon>Oxalobacteraceae</taxon>
        <taxon>Collimonas</taxon>
    </lineage>
</organism>
<dbReference type="STRING" id="1005048.CFU_2227"/>
<reference evidence="3 4" key="4">
    <citation type="journal article" date="2010" name="Environ. Microbiol.">
        <title>The bacterial genus Collimonas: mycophagy, weathering and other adaptive solutions to life in oligotrophic soil environments.</title>
        <authorList>
            <person name="Leveau J.H."/>
            <person name="Uroz S."/>
            <person name="de Boer W."/>
        </authorList>
    </citation>
    <scope>NUCLEOTIDE SEQUENCE [LARGE SCALE GENOMIC DNA]</scope>
    <source>
        <strain evidence="3 4">Ter331</strain>
    </source>
</reference>
<keyword evidence="2" id="KW-0472">Membrane</keyword>
<keyword evidence="2" id="KW-1133">Transmembrane helix</keyword>